<dbReference type="HOGENOM" id="CLU_1480884_0_0_5"/>
<dbReference type="EnsemblBacteria" id="CAK12354">
    <property type="protein sequence ID" value="CAK12354"/>
    <property type="gene ID" value="pRL120644"/>
</dbReference>
<gene>
    <name evidence="1" type="ordered locus">pRL120644</name>
</gene>
<evidence type="ECO:0000313" key="1">
    <source>
        <dbReference type="EMBL" id="CAK12354.1"/>
    </source>
</evidence>
<dbReference type="Proteomes" id="UP000006575">
    <property type="component" value="Plasmid pRL12"/>
</dbReference>
<keyword evidence="2" id="KW-1185">Reference proteome</keyword>
<geneLocation type="plasmid" evidence="2">
    <name>pRL12</name>
</geneLocation>
<reference evidence="1 2" key="1">
    <citation type="journal article" date="2006" name="Genome Biol.">
        <title>The genome of Rhizobium leguminosarum has recognizable core and accessory components.</title>
        <authorList>
            <person name="Young J.W."/>
            <person name="Crossman L.C."/>
            <person name="Johnston A.W.B."/>
            <person name="Thomson N.R."/>
            <person name="Ghazoui Z.F."/>
            <person name="Hull K.H."/>
            <person name="Wexler M."/>
            <person name="Curson A.R.J."/>
            <person name="Todd J.D."/>
            <person name="Poole P.S."/>
            <person name="Mauchline T.H."/>
            <person name="East A.K."/>
            <person name="Quail M.A."/>
            <person name="Churcher C."/>
            <person name="Arrowsmith C."/>
            <person name="Cherevach A."/>
            <person name="Chillingworth T."/>
            <person name="Clarke K."/>
            <person name="Cronin A."/>
            <person name="Davis P."/>
            <person name="Fraser A."/>
            <person name="Hance Z."/>
            <person name="Hauser H."/>
            <person name="Jagels K."/>
            <person name="Moule S."/>
            <person name="Mungall K."/>
            <person name="Norbertczak H."/>
            <person name="Rabbinowitsch E."/>
            <person name="Sanders M."/>
            <person name="Simmonds M."/>
            <person name="Whitehead S."/>
            <person name="Parkhill J."/>
        </authorList>
    </citation>
    <scope>NUCLEOTIDE SEQUENCE [LARGE SCALE GENOMIC DNA]</scope>
    <source>
        <strain evidence="2">DSM 114642 / LMG 32736 / 3841</strain>
    </source>
</reference>
<dbReference type="KEGG" id="rle:pRL120644"/>
<organism evidence="1 2">
    <name type="scientific">Rhizobium johnstonii (strain DSM 114642 / LMG 32736 / 3841)</name>
    <name type="common">Rhizobium leguminosarum bv. viciae</name>
    <dbReference type="NCBI Taxonomy" id="216596"/>
    <lineage>
        <taxon>Bacteria</taxon>
        <taxon>Pseudomonadati</taxon>
        <taxon>Pseudomonadota</taxon>
        <taxon>Alphaproteobacteria</taxon>
        <taxon>Hyphomicrobiales</taxon>
        <taxon>Rhizobiaceae</taxon>
        <taxon>Rhizobium/Agrobacterium group</taxon>
        <taxon>Rhizobium</taxon>
        <taxon>Rhizobium johnstonii</taxon>
    </lineage>
</organism>
<proteinExistence type="predicted"/>
<name>Q1M3H0_RHIJ3</name>
<protein>
    <submittedName>
        <fullName evidence="1">Uncharacterized protein</fullName>
    </submittedName>
</protein>
<dbReference type="AlphaFoldDB" id="Q1M3H0"/>
<sequence length="182" mass="20762">MLRHMTTPSVNTRTGSQQHVIARRPSPWAYGIEAGPRIRRSMDDHTHHPVGVHGLELRDHRCCLLKYELGIFWIVTGEFIGVDADRFGHVVGECRKMRISFDKGLTRRVLQRTSDIDENFLALLDTEVFDDIGLLFHVTHSKKTWDDDRAQASLDHQRVGNAEIRIQVQWRSTLASGTAPSP</sequence>
<evidence type="ECO:0000313" key="2">
    <source>
        <dbReference type="Proteomes" id="UP000006575"/>
    </source>
</evidence>
<accession>Q1M3H0</accession>
<dbReference type="EMBL" id="AM236086">
    <property type="protein sequence ID" value="CAK12354.1"/>
    <property type="molecule type" value="Genomic_DNA"/>
</dbReference>